<dbReference type="AlphaFoldDB" id="V9PAP8"/>
<keyword evidence="1" id="KW-0732">Signal</keyword>
<keyword evidence="2" id="KW-0496">Mitochondrion</keyword>
<keyword evidence="2" id="KW-0687">Ribonucleoprotein</keyword>
<keyword evidence="2" id="KW-0689">Ribosomal protein</keyword>
<feature type="signal peptide" evidence="1">
    <location>
        <begin position="1"/>
        <end position="19"/>
    </location>
</feature>
<gene>
    <name evidence="2" type="primary">rpl5</name>
</gene>
<accession>V9PAP8</accession>
<organism evidence="2">
    <name type="scientific">Prasinoderma coloniale</name>
    <dbReference type="NCBI Taxonomy" id="156133"/>
    <lineage>
        <taxon>Eukaryota</taxon>
        <taxon>Viridiplantae</taxon>
        <taxon>Prasinodermophyta</taxon>
        <taxon>Prasinodermophyceae</taxon>
        <taxon>Prasinodermales</taxon>
        <taxon>Prasinodermaceae</taxon>
        <taxon>Prasinoderma</taxon>
    </lineage>
</organism>
<dbReference type="Gene3D" id="3.30.1440.10">
    <property type="match status" value="1"/>
</dbReference>
<reference evidence="2" key="1">
    <citation type="journal article" date="2013" name="PLoS ONE">
        <title>The Mitochondrial Genome of the Prasinophyte Prasinoderma coloniale Reveals Two Trans-Spliced Group I Introns in the Large Subunit rRNA Gene.</title>
        <authorList>
            <person name="Pombert J.F."/>
            <person name="Otis C."/>
            <person name="Turmel M."/>
            <person name="Lemieux C."/>
        </authorList>
    </citation>
    <scope>NUCLEOTIDE SEQUENCE</scope>
</reference>
<dbReference type="EMBL" id="KF387569">
    <property type="protein sequence ID" value="AGW52219.1"/>
    <property type="molecule type" value="Genomic_DNA"/>
</dbReference>
<dbReference type="GeneID" id="18251356"/>
<proteinExistence type="predicted"/>
<dbReference type="GO" id="GO:0005840">
    <property type="term" value="C:ribosome"/>
    <property type="evidence" value="ECO:0007669"/>
    <property type="project" value="UniProtKB-KW"/>
</dbReference>
<dbReference type="SUPFAM" id="SSF55282">
    <property type="entry name" value="RL5-like"/>
    <property type="match status" value="1"/>
</dbReference>
<dbReference type="InterPro" id="IPR022803">
    <property type="entry name" value="Ribosomal_uL5_dom_sf"/>
</dbReference>
<evidence type="ECO:0000256" key="1">
    <source>
        <dbReference type="SAM" id="SignalP"/>
    </source>
</evidence>
<evidence type="ECO:0000313" key="2">
    <source>
        <dbReference type="EMBL" id="AGW52219.1"/>
    </source>
</evidence>
<name>V9PAP8_9VIRI</name>
<sequence>MSVNSFFPLFLRFFVMTVSKTFQSTESSDYPLMSSLQHHVQAVCVYDTLVNTGSFSGPLSISLHCTDKGLLVDPKDGIRLMKILSLLTGVYPESAQAQGHHAQFSIRKDDLLGFTLSLKGEAAEAFLSRCIHTFFPLDPTFQGIPLSQLNAQGDLSFTFPSLTHCPELDPLKPLLEEGLYLQVSICTPETSLEGGYRYLTERQFPLLPESAVQENGQ</sequence>
<geneLocation type="mitochondrion" evidence="2"/>
<feature type="chain" id="PRO_5004780184" evidence="1">
    <location>
        <begin position="20"/>
        <end position="217"/>
    </location>
</feature>
<dbReference type="RefSeq" id="YP_008999850.1">
    <property type="nucleotide sequence ID" value="NC_023355.1"/>
</dbReference>
<protein>
    <submittedName>
        <fullName evidence="2">Ribosomal protein L5</fullName>
    </submittedName>
</protein>